<keyword evidence="6 10" id="KW-1133">Transmembrane helix</keyword>
<keyword evidence="5 10" id="KW-0812">Transmembrane</keyword>
<dbReference type="EMBL" id="JAOPKA010000004">
    <property type="protein sequence ID" value="MCU4741607.1"/>
    <property type="molecule type" value="Genomic_DNA"/>
</dbReference>
<dbReference type="Pfam" id="PF01554">
    <property type="entry name" value="MatE"/>
    <property type="match status" value="2"/>
</dbReference>
<dbReference type="Proteomes" id="UP001321018">
    <property type="component" value="Unassembled WGS sequence"/>
</dbReference>
<evidence type="ECO:0000256" key="1">
    <source>
        <dbReference type="ARBA" id="ARBA00004651"/>
    </source>
</evidence>
<dbReference type="PANTHER" id="PTHR43298:SF2">
    <property type="entry name" value="FMN_FAD EXPORTER YEEO-RELATED"/>
    <property type="match status" value="1"/>
</dbReference>
<keyword evidence="2" id="KW-0813">Transport</keyword>
<gene>
    <name evidence="11" type="ORF">OB960_09350</name>
</gene>
<keyword evidence="4" id="KW-1003">Cell membrane</keyword>
<evidence type="ECO:0000256" key="3">
    <source>
        <dbReference type="ARBA" id="ARBA00022449"/>
    </source>
</evidence>
<feature type="transmembrane region" description="Helical" evidence="10">
    <location>
        <begin position="181"/>
        <end position="200"/>
    </location>
</feature>
<proteinExistence type="predicted"/>
<dbReference type="InterPro" id="IPR050222">
    <property type="entry name" value="MATE_MdtK"/>
</dbReference>
<dbReference type="AlphaFoldDB" id="A0AAP3E238"/>
<dbReference type="PIRSF" id="PIRSF006603">
    <property type="entry name" value="DinF"/>
    <property type="match status" value="1"/>
</dbReference>
<evidence type="ECO:0000256" key="6">
    <source>
        <dbReference type="ARBA" id="ARBA00022989"/>
    </source>
</evidence>
<comment type="caution">
    <text evidence="11">The sequence shown here is derived from an EMBL/GenBank/DDBJ whole genome shotgun (WGS) entry which is preliminary data.</text>
</comment>
<feature type="transmembrane region" description="Helical" evidence="10">
    <location>
        <begin position="436"/>
        <end position="457"/>
    </location>
</feature>
<dbReference type="GO" id="GO:0042910">
    <property type="term" value="F:xenobiotic transmembrane transporter activity"/>
    <property type="evidence" value="ECO:0007669"/>
    <property type="project" value="InterPro"/>
</dbReference>
<evidence type="ECO:0000256" key="7">
    <source>
        <dbReference type="ARBA" id="ARBA00023065"/>
    </source>
</evidence>
<protein>
    <recommendedName>
        <fullName evidence="9">Multidrug-efflux transporter</fullName>
    </recommendedName>
</protein>
<evidence type="ECO:0000256" key="4">
    <source>
        <dbReference type="ARBA" id="ARBA00022475"/>
    </source>
</evidence>
<dbReference type="CDD" id="cd13137">
    <property type="entry name" value="MATE_NorM_like"/>
    <property type="match status" value="1"/>
</dbReference>
<dbReference type="GO" id="GO:0005886">
    <property type="term" value="C:plasma membrane"/>
    <property type="evidence" value="ECO:0007669"/>
    <property type="project" value="UniProtKB-SubCell"/>
</dbReference>
<sequence>MPGTSDDVVDALGRALDRLGIIDAERLGPTLELAWPRVVTGFAIMSKQTADLAMVGIAVGTAGTAGLAFALGYWSIVVLLGLGLAGGTVSLVSQNYGGDRSDRASLVVKQSALIAALFAAPIMLVFGLFASELIAVLGAEPEALRHGTVYLLFVTPAVLFELLNLIASRTYTGVGDTFTEMVVRSCGAVLNVVLSALFIFGLGMGVAGAALGTTLSTGAVMVVLGWGMFGRSYGGLGMEPSPVPISLSTPLVDLAIVRQLLEVSAPEIGRRLAQGLIIFPLLWIAASFGPVVVTALEVARRVRAMINSINWGMSLASSSLVGQHLGADEESEAGAYGAGIIRLAMVVYLVVAAAVILLASPIAGLFVSGSEEVAVTTTFVAVAAISAVGLGLDGTASGALVGAGDTRWPFVASLVGRYVFALPAALVGLATPLGIGGLYLALVLESFVPGGINYGLFRSGRWKVVSRRYRPSADAGD</sequence>
<dbReference type="GO" id="GO:0015297">
    <property type="term" value="F:antiporter activity"/>
    <property type="evidence" value="ECO:0007669"/>
    <property type="project" value="UniProtKB-KW"/>
</dbReference>
<evidence type="ECO:0000313" key="11">
    <source>
        <dbReference type="EMBL" id="MCU4741607.1"/>
    </source>
</evidence>
<reference evidence="11" key="1">
    <citation type="submission" date="2022-09" db="EMBL/GenBank/DDBJ databases">
        <title>Enrichment on poylsaccharides allowed isolation of novel metabolic and taxonomic groups of Haloarchaea.</title>
        <authorList>
            <person name="Sorokin D.Y."/>
            <person name="Elcheninov A.G."/>
            <person name="Khizhniak T.V."/>
            <person name="Kolganova T.V."/>
            <person name="Kublanov I.V."/>
        </authorList>
    </citation>
    <scope>NUCLEOTIDE SEQUENCE</scope>
    <source>
        <strain evidence="11">AArc-xg1-1</strain>
    </source>
</reference>
<feature type="transmembrane region" description="Helical" evidence="10">
    <location>
        <begin position="113"/>
        <end position="137"/>
    </location>
</feature>
<keyword evidence="8 10" id="KW-0472">Membrane</keyword>
<feature type="transmembrane region" description="Helical" evidence="10">
    <location>
        <begin position="346"/>
        <end position="367"/>
    </location>
</feature>
<evidence type="ECO:0000256" key="5">
    <source>
        <dbReference type="ARBA" id="ARBA00022692"/>
    </source>
</evidence>
<dbReference type="InterPro" id="IPR048279">
    <property type="entry name" value="MdtK-like"/>
</dbReference>
<feature type="transmembrane region" description="Helical" evidence="10">
    <location>
        <begin position="273"/>
        <end position="296"/>
    </location>
</feature>
<accession>A0AAP3E238</accession>
<evidence type="ECO:0000256" key="10">
    <source>
        <dbReference type="SAM" id="Phobius"/>
    </source>
</evidence>
<evidence type="ECO:0000256" key="9">
    <source>
        <dbReference type="ARBA" id="ARBA00031636"/>
    </source>
</evidence>
<evidence type="ECO:0000256" key="8">
    <source>
        <dbReference type="ARBA" id="ARBA00023136"/>
    </source>
</evidence>
<keyword evidence="3" id="KW-0050">Antiport</keyword>
<comment type="subcellular location">
    <subcellularLocation>
        <location evidence="1">Cell membrane</location>
        <topology evidence="1">Multi-pass membrane protein</topology>
    </subcellularLocation>
</comment>
<feature type="transmembrane region" description="Helical" evidence="10">
    <location>
        <begin position="408"/>
        <end position="430"/>
    </location>
</feature>
<organism evidence="11 12">
    <name type="scientific">Natronoglomus mannanivorans</name>
    <dbReference type="NCBI Taxonomy" id="2979990"/>
    <lineage>
        <taxon>Archaea</taxon>
        <taxon>Methanobacteriati</taxon>
        <taxon>Methanobacteriota</taxon>
        <taxon>Stenosarchaea group</taxon>
        <taxon>Halobacteria</taxon>
        <taxon>Halobacteriales</taxon>
        <taxon>Natrialbaceae</taxon>
        <taxon>Natronoglomus</taxon>
    </lineage>
</organism>
<feature type="transmembrane region" description="Helical" evidence="10">
    <location>
        <begin position="149"/>
        <end position="169"/>
    </location>
</feature>
<keyword evidence="7" id="KW-0406">Ion transport</keyword>
<dbReference type="PANTHER" id="PTHR43298">
    <property type="entry name" value="MULTIDRUG RESISTANCE PROTEIN NORM-RELATED"/>
    <property type="match status" value="1"/>
</dbReference>
<name>A0AAP3E238_9EURY</name>
<feature type="transmembrane region" description="Helical" evidence="10">
    <location>
        <begin position="373"/>
        <end position="396"/>
    </location>
</feature>
<dbReference type="NCBIfam" id="TIGR00797">
    <property type="entry name" value="matE"/>
    <property type="match status" value="1"/>
</dbReference>
<feature type="transmembrane region" description="Helical" evidence="10">
    <location>
        <begin position="71"/>
        <end position="92"/>
    </location>
</feature>
<dbReference type="RefSeq" id="WP_338003442.1">
    <property type="nucleotide sequence ID" value="NZ_JAOPKA010000004.1"/>
</dbReference>
<dbReference type="GO" id="GO:0006811">
    <property type="term" value="P:monoatomic ion transport"/>
    <property type="evidence" value="ECO:0007669"/>
    <property type="project" value="UniProtKB-KW"/>
</dbReference>
<evidence type="ECO:0000256" key="2">
    <source>
        <dbReference type="ARBA" id="ARBA00022448"/>
    </source>
</evidence>
<evidence type="ECO:0000313" key="12">
    <source>
        <dbReference type="Proteomes" id="UP001321018"/>
    </source>
</evidence>
<dbReference type="InterPro" id="IPR002528">
    <property type="entry name" value="MATE_fam"/>
</dbReference>